<feature type="repeat" description="Cell wall-binding" evidence="2">
    <location>
        <begin position="561"/>
        <end position="582"/>
    </location>
</feature>
<feature type="coiled-coil region" evidence="3">
    <location>
        <begin position="376"/>
        <end position="410"/>
    </location>
</feature>
<evidence type="ECO:0000256" key="5">
    <source>
        <dbReference type="SAM" id="SignalP"/>
    </source>
</evidence>
<dbReference type="PROSITE" id="PS51170">
    <property type="entry name" value="CW"/>
    <property type="match status" value="5"/>
</dbReference>
<dbReference type="InterPro" id="IPR027607">
    <property type="entry name" value="Surf_Exclu_SEC10/PgrA"/>
</dbReference>
<evidence type="ECO:0000256" key="2">
    <source>
        <dbReference type="PROSITE-ProRule" id="PRU00591"/>
    </source>
</evidence>
<dbReference type="EMBL" id="CP018180">
    <property type="protein sequence ID" value="AUJ31264.1"/>
    <property type="molecule type" value="Genomic_DNA"/>
</dbReference>
<name>A0A3S6QT38_9LACO</name>
<dbReference type="RefSeq" id="WP_187343760.1">
    <property type="nucleotide sequence ID" value="NZ_CP018180.1"/>
</dbReference>
<keyword evidence="3" id="KW-0175">Coiled coil</keyword>
<feature type="repeat" description="Cell wall-binding" evidence="2">
    <location>
        <begin position="475"/>
        <end position="496"/>
    </location>
</feature>
<dbReference type="Proteomes" id="UP000324497">
    <property type="component" value="Chromosome"/>
</dbReference>
<evidence type="ECO:0000256" key="4">
    <source>
        <dbReference type="SAM" id="MobiDB-lite"/>
    </source>
</evidence>
<dbReference type="NCBIfam" id="TIGR04320">
    <property type="entry name" value="Surf_Exclu_PgrA"/>
    <property type="match status" value="1"/>
</dbReference>
<sequence>MKQPRVYQLIVALTLAAAIILTEGQVKAATNNQNTVAATDSSSLTTAPQQNGSSATASLTSSSSNPIHVYSAATKDVATAQAQTNQAKQAVQQAANQLTSAETIKNNAQTKLNDLKNQQVNLIDGSQITLTSKQKNEITNDWSVLNEGPASGTSFVDNQTNDKNTVIDTNNLTQAQAANLSAYAASLINNLRGQLNYSALNNQQTATSDYLNTSLIVTSGAINFAKQVAANYNSDHWNGYAKGNHDVPAIQKAAAINGLDQGGNYYEDMESFSNSFTTKMTVYAAKQYLYNAIYDMLFNDASESYAHAHSLLGLDITAAEGISAEYFAVSFDQYGNIHLELIKPDYVIDQTKFTANFDTTPLTTNQSQISIAQNALDVANKNYANALTKYNSAKQQLEDAQNALTTAQSKHNKNGQYYEDGHWYLYQNNVKQTGFQYIANQHKTVYYNNNGQMLYGQQHLNGHWYLFDTVTGSMKTGFQYIANQHKTVYYNNNGQMLYGQQYLNGHWYLFDTVIGSMKTGFQYIANQHKTVYYNNNGQMLYGQQYLNGHWYLFDTVIGSMKTGFQYIANQHKTVYYNNNGQMLYGQQYLNGHWYLFDTVTGSMKTGFQYIANQHKTVYYNNNGQMLYGFQKIKGKTYRFNTQTGARI</sequence>
<dbReference type="Pfam" id="PF19127">
    <property type="entry name" value="Choline_bind_3"/>
    <property type="match status" value="2"/>
</dbReference>
<feature type="coiled-coil region" evidence="3">
    <location>
        <begin position="77"/>
        <end position="118"/>
    </location>
</feature>
<evidence type="ECO:0008006" key="8">
    <source>
        <dbReference type="Google" id="ProtNLM"/>
    </source>
</evidence>
<reference evidence="6 7" key="1">
    <citation type="submission" date="2016-11" db="EMBL/GenBank/DDBJ databases">
        <title>Interaction between Lactobacillus species and yeast in water kefir.</title>
        <authorList>
            <person name="Behr J."/>
            <person name="Xu D."/>
            <person name="Vogel R.F."/>
        </authorList>
    </citation>
    <scope>NUCLEOTIDE SEQUENCE [LARGE SCALE GENOMIC DNA]</scope>
    <source>
        <strain evidence="6 7">TMW 1.1827</strain>
    </source>
</reference>
<feature type="compositionally biased region" description="Polar residues" evidence="4">
    <location>
        <begin position="40"/>
        <end position="52"/>
    </location>
</feature>
<accession>A0A3S6QT38</accession>
<proteinExistence type="predicted"/>
<gene>
    <name evidence="6" type="ORF">BSQ50_00970</name>
</gene>
<feature type="repeat" description="Cell wall-binding" evidence="2">
    <location>
        <begin position="432"/>
        <end position="453"/>
    </location>
</feature>
<feature type="repeat" description="Cell wall-binding" evidence="2">
    <location>
        <begin position="604"/>
        <end position="625"/>
    </location>
</feature>
<keyword evidence="1" id="KW-0677">Repeat</keyword>
<feature type="chain" id="PRO_5019179279" description="SEC10/PgrA surface exclusion domain-containing protein" evidence="5">
    <location>
        <begin position="29"/>
        <end position="647"/>
    </location>
</feature>
<keyword evidence="7" id="KW-1185">Reference proteome</keyword>
<evidence type="ECO:0000256" key="1">
    <source>
        <dbReference type="ARBA" id="ARBA00022737"/>
    </source>
</evidence>
<protein>
    <recommendedName>
        <fullName evidence="8">SEC10/PgrA surface exclusion domain-containing protein</fullName>
    </recommendedName>
</protein>
<dbReference type="AlphaFoldDB" id="A0A3S6QT38"/>
<feature type="compositionally biased region" description="Low complexity" evidence="4">
    <location>
        <begin position="53"/>
        <end position="63"/>
    </location>
</feature>
<evidence type="ECO:0000313" key="7">
    <source>
        <dbReference type="Proteomes" id="UP000324497"/>
    </source>
</evidence>
<evidence type="ECO:0000256" key="3">
    <source>
        <dbReference type="SAM" id="Coils"/>
    </source>
</evidence>
<keyword evidence="5" id="KW-0732">Signal</keyword>
<feature type="region of interest" description="Disordered" evidence="4">
    <location>
        <begin position="37"/>
        <end position="63"/>
    </location>
</feature>
<feature type="repeat" description="Cell wall-binding" evidence="2">
    <location>
        <begin position="518"/>
        <end position="539"/>
    </location>
</feature>
<feature type="signal peptide" evidence="5">
    <location>
        <begin position="1"/>
        <end position="28"/>
    </location>
</feature>
<dbReference type="InterPro" id="IPR018337">
    <property type="entry name" value="Cell_wall/Cho-bd_repeat"/>
</dbReference>
<evidence type="ECO:0000313" key="6">
    <source>
        <dbReference type="EMBL" id="AUJ31264.1"/>
    </source>
</evidence>
<dbReference type="Gene3D" id="2.10.270.10">
    <property type="entry name" value="Cholin Binding"/>
    <property type="match status" value="3"/>
</dbReference>
<organism evidence="6 7">
    <name type="scientific">Liquorilactobacillus nagelii</name>
    <dbReference type="NCBI Taxonomy" id="82688"/>
    <lineage>
        <taxon>Bacteria</taxon>
        <taxon>Bacillati</taxon>
        <taxon>Bacillota</taxon>
        <taxon>Bacilli</taxon>
        <taxon>Lactobacillales</taxon>
        <taxon>Lactobacillaceae</taxon>
        <taxon>Liquorilactobacillus</taxon>
    </lineage>
</organism>
<dbReference type="KEGG" id="lng:BSQ50_00970"/>
<dbReference type="SUPFAM" id="SSF69360">
    <property type="entry name" value="Cell wall binding repeat"/>
    <property type="match status" value="2"/>
</dbReference>